<name>A0A1G9R0W1_9FIRM</name>
<dbReference type="PANTHER" id="PTHR42914">
    <property type="entry name" value="7-CYANO-7-DEAZAGUANINE SYNTHASE"/>
    <property type="match status" value="1"/>
</dbReference>
<keyword evidence="4 10" id="KW-0547">Nucleotide-binding</keyword>
<comment type="subunit">
    <text evidence="10">Homodimer.</text>
</comment>
<feature type="binding site" evidence="10">
    <location>
        <position position="206"/>
    </location>
    <ligand>
        <name>Zn(2+)</name>
        <dbReference type="ChEBI" id="CHEBI:29105"/>
    </ligand>
</feature>
<feature type="binding site" evidence="10">
    <location>
        <position position="195"/>
    </location>
    <ligand>
        <name>Zn(2+)</name>
        <dbReference type="ChEBI" id="CHEBI:29105"/>
    </ligand>
</feature>
<dbReference type="GO" id="GO:0016879">
    <property type="term" value="F:ligase activity, forming carbon-nitrogen bonds"/>
    <property type="evidence" value="ECO:0007669"/>
    <property type="project" value="UniProtKB-UniRule"/>
</dbReference>
<evidence type="ECO:0000256" key="8">
    <source>
        <dbReference type="ARBA" id="ARBA00039149"/>
    </source>
</evidence>
<dbReference type="AlphaFoldDB" id="A0A1G9R0W1"/>
<evidence type="ECO:0000256" key="3">
    <source>
        <dbReference type="ARBA" id="ARBA00022723"/>
    </source>
</evidence>
<keyword evidence="10" id="KW-0671">Queuosine biosynthesis</keyword>
<dbReference type="SUPFAM" id="SSF52402">
    <property type="entry name" value="Adenine nucleotide alpha hydrolases-like"/>
    <property type="match status" value="1"/>
</dbReference>
<evidence type="ECO:0000256" key="5">
    <source>
        <dbReference type="ARBA" id="ARBA00022833"/>
    </source>
</evidence>
<dbReference type="HAMAP" id="MF_01633">
    <property type="entry name" value="QueC"/>
    <property type="match status" value="1"/>
</dbReference>
<dbReference type="GO" id="GO:0005524">
    <property type="term" value="F:ATP binding"/>
    <property type="evidence" value="ECO:0007669"/>
    <property type="project" value="UniProtKB-UniRule"/>
</dbReference>
<dbReference type="EMBL" id="FNHQ01000002">
    <property type="protein sequence ID" value="SDM16507.1"/>
    <property type="molecule type" value="Genomic_DNA"/>
</dbReference>
<comment type="cofactor">
    <cofactor evidence="10">
        <name>Zn(2+)</name>
        <dbReference type="ChEBI" id="CHEBI:29105"/>
    </cofactor>
    <text evidence="10">Binds 1 zinc ion per subunit.</text>
</comment>
<dbReference type="STRING" id="349095.SAMN05660299_00343"/>
<dbReference type="EC" id="6.3.4.20" evidence="8 10"/>
<dbReference type="GO" id="GO:0008616">
    <property type="term" value="P:tRNA queuosine(34) biosynthetic process"/>
    <property type="evidence" value="ECO:0007669"/>
    <property type="project" value="UniProtKB-UniRule"/>
</dbReference>
<dbReference type="PANTHER" id="PTHR42914:SF1">
    <property type="entry name" value="7-CYANO-7-DEAZAGUANINE SYNTHASE"/>
    <property type="match status" value="1"/>
</dbReference>
<protein>
    <recommendedName>
        <fullName evidence="8 10">7-cyano-7-deazaguanine synthase</fullName>
        <ecNumber evidence="8 10">6.3.4.20</ecNumber>
    </recommendedName>
    <alternativeName>
        <fullName evidence="10">7-cyano-7-carbaguanine synthase</fullName>
    </alternativeName>
    <alternativeName>
        <fullName evidence="10">PreQ(0) synthase</fullName>
    </alternativeName>
    <alternativeName>
        <fullName evidence="10">Queuosine biosynthesis protein QueC</fullName>
    </alternativeName>
</protein>
<evidence type="ECO:0000256" key="4">
    <source>
        <dbReference type="ARBA" id="ARBA00022741"/>
    </source>
</evidence>
<evidence type="ECO:0000256" key="6">
    <source>
        <dbReference type="ARBA" id="ARBA00022840"/>
    </source>
</evidence>
<sequence>MKAVVLLSGGIDSTTCLALAVEKYTKNEVLALTMHYNQKHVKEIEASHKVAYYYDVQLQESDLSQAFSLSDCPLLQQSHKKIKHESYAEQLEELGGTGTVDTYVPFRNGLFLSYAAAAAISVGANVIYYGAHADDAAGRAYPDCTPAFETAMNTAIYEGSGHTCCLEAPLLNFTKTEVVRMGLRLHAPYELTWSCYEGGTRPCGVCGTCIDRAKAFAENGIPDPALK</sequence>
<evidence type="ECO:0000256" key="2">
    <source>
        <dbReference type="ARBA" id="ARBA00022598"/>
    </source>
</evidence>
<comment type="function">
    <text evidence="10">Catalyzes the ATP-dependent conversion of 7-carboxy-7-deazaguanine (CDG) to 7-cyano-7-deazaguanine (preQ(0)).</text>
</comment>
<dbReference type="PIRSF" id="PIRSF006293">
    <property type="entry name" value="ExsB"/>
    <property type="match status" value="1"/>
</dbReference>
<feature type="binding site" evidence="10">
    <location>
        <position position="203"/>
    </location>
    <ligand>
        <name>Zn(2+)</name>
        <dbReference type="ChEBI" id="CHEBI:29105"/>
    </ligand>
</feature>
<dbReference type="OrthoDB" id="9789567at2"/>
<evidence type="ECO:0000313" key="12">
    <source>
        <dbReference type="Proteomes" id="UP000199309"/>
    </source>
</evidence>
<keyword evidence="12" id="KW-1185">Reference proteome</keyword>
<dbReference type="NCBIfam" id="TIGR00364">
    <property type="entry name" value="7-cyano-7-deazaguanine synthase QueC"/>
    <property type="match status" value="1"/>
</dbReference>
<comment type="catalytic activity">
    <reaction evidence="9 10">
        <text>7-carboxy-7-carbaguanine + NH4(+) + 2 ATP = 7-cyano-7-carbaguanine + 2 AMP + 2 diphosphate + 2 H(+)</text>
        <dbReference type="Rhea" id="RHEA:27982"/>
        <dbReference type="ChEBI" id="CHEBI:15378"/>
        <dbReference type="ChEBI" id="CHEBI:28938"/>
        <dbReference type="ChEBI" id="CHEBI:30616"/>
        <dbReference type="ChEBI" id="CHEBI:33019"/>
        <dbReference type="ChEBI" id="CHEBI:45075"/>
        <dbReference type="ChEBI" id="CHEBI:61036"/>
        <dbReference type="ChEBI" id="CHEBI:456215"/>
        <dbReference type="EC" id="6.3.4.20"/>
    </reaction>
</comment>
<dbReference type="InterPro" id="IPR014729">
    <property type="entry name" value="Rossmann-like_a/b/a_fold"/>
</dbReference>
<evidence type="ECO:0000256" key="10">
    <source>
        <dbReference type="HAMAP-Rule" id="MF_01633"/>
    </source>
</evidence>
<feature type="binding site" evidence="10">
    <location>
        <position position="209"/>
    </location>
    <ligand>
        <name>Zn(2+)</name>
        <dbReference type="ChEBI" id="CHEBI:29105"/>
    </ligand>
</feature>
<evidence type="ECO:0000256" key="1">
    <source>
        <dbReference type="ARBA" id="ARBA00005061"/>
    </source>
</evidence>
<keyword evidence="6 10" id="KW-0067">ATP-binding</keyword>
<dbReference type="RefSeq" id="WP_091647611.1">
    <property type="nucleotide sequence ID" value="NZ_FNHQ01000002.1"/>
</dbReference>
<keyword evidence="5 10" id="KW-0862">Zinc</keyword>
<dbReference type="UniPathway" id="UPA00391"/>
<dbReference type="Proteomes" id="UP000199309">
    <property type="component" value="Unassembled WGS sequence"/>
</dbReference>
<proteinExistence type="inferred from homology"/>
<dbReference type="GO" id="GO:0008270">
    <property type="term" value="F:zinc ion binding"/>
    <property type="evidence" value="ECO:0007669"/>
    <property type="project" value="UniProtKB-UniRule"/>
</dbReference>
<gene>
    <name evidence="10" type="primary">queC</name>
    <name evidence="11" type="ORF">SAMN05660299_00343</name>
</gene>
<dbReference type="Pfam" id="PF06508">
    <property type="entry name" value="QueC"/>
    <property type="match status" value="1"/>
</dbReference>
<accession>A0A1G9R0W1</accession>
<keyword evidence="3 10" id="KW-0479">Metal-binding</keyword>
<reference evidence="11 12" key="1">
    <citation type="submission" date="2016-10" db="EMBL/GenBank/DDBJ databases">
        <authorList>
            <person name="de Groot N.N."/>
        </authorList>
    </citation>
    <scope>NUCLEOTIDE SEQUENCE [LARGE SCALE GENOMIC DNA]</scope>
    <source>
        <strain evidence="11 12">DSM 16981</strain>
    </source>
</reference>
<evidence type="ECO:0000256" key="7">
    <source>
        <dbReference type="ARBA" id="ARBA00037993"/>
    </source>
</evidence>
<keyword evidence="2 10" id="KW-0436">Ligase</keyword>
<dbReference type="Gene3D" id="3.40.50.620">
    <property type="entry name" value="HUPs"/>
    <property type="match status" value="1"/>
</dbReference>
<feature type="binding site" evidence="10">
    <location>
        <begin position="7"/>
        <end position="17"/>
    </location>
    <ligand>
        <name>ATP</name>
        <dbReference type="ChEBI" id="CHEBI:30616"/>
    </ligand>
</feature>
<dbReference type="CDD" id="cd01995">
    <property type="entry name" value="QueC-like"/>
    <property type="match status" value="1"/>
</dbReference>
<comment type="similarity">
    <text evidence="7 10">Belongs to the QueC family.</text>
</comment>
<dbReference type="InterPro" id="IPR018317">
    <property type="entry name" value="QueC"/>
</dbReference>
<organism evidence="11 12">
    <name type="scientific">Megasphaera paucivorans</name>
    <dbReference type="NCBI Taxonomy" id="349095"/>
    <lineage>
        <taxon>Bacteria</taxon>
        <taxon>Bacillati</taxon>
        <taxon>Bacillota</taxon>
        <taxon>Negativicutes</taxon>
        <taxon>Veillonellales</taxon>
        <taxon>Veillonellaceae</taxon>
        <taxon>Megasphaera</taxon>
    </lineage>
</organism>
<evidence type="ECO:0000256" key="9">
    <source>
        <dbReference type="ARBA" id="ARBA00047890"/>
    </source>
</evidence>
<comment type="pathway">
    <text evidence="1 10">Purine metabolism; 7-cyano-7-deazaguanine biosynthesis.</text>
</comment>
<evidence type="ECO:0000313" key="11">
    <source>
        <dbReference type="EMBL" id="SDM16507.1"/>
    </source>
</evidence>